<name>A0A5J4VDJ7_9EUKA</name>
<dbReference type="AlphaFoldDB" id="A0A5J4VDJ7"/>
<dbReference type="EMBL" id="SNRW01007790">
    <property type="protein sequence ID" value="KAA6380628.1"/>
    <property type="molecule type" value="Genomic_DNA"/>
</dbReference>
<protein>
    <submittedName>
        <fullName evidence="2">Uncharacterized protein</fullName>
    </submittedName>
</protein>
<comment type="caution">
    <text evidence="2">The sequence shown here is derived from an EMBL/GenBank/DDBJ whole genome shotgun (WGS) entry which is preliminary data.</text>
</comment>
<proteinExistence type="predicted"/>
<reference evidence="2 3" key="1">
    <citation type="submission" date="2019-03" db="EMBL/GenBank/DDBJ databases">
        <title>Single cell metagenomics reveals metabolic interactions within the superorganism composed of flagellate Streblomastix strix and complex community of Bacteroidetes bacteria on its surface.</title>
        <authorList>
            <person name="Treitli S.C."/>
            <person name="Kolisko M."/>
            <person name="Husnik F."/>
            <person name="Keeling P."/>
            <person name="Hampl V."/>
        </authorList>
    </citation>
    <scope>NUCLEOTIDE SEQUENCE [LARGE SCALE GENOMIC DNA]</scope>
    <source>
        <strain evidence="2">ST1C</strain>
    </source>
</reference>
<keyword evidence="1" id="KW-1133">Transmembrane helix</keyword>
<keyword evidence="1" id="KW-0812">Transmembrane</keyword>
<organism evidence="2 3">
    <name type="scientific">Streblomastix strix</name>
    <dbReference type="NCBI Taxonomy" id="222440"/>
    <lineage>
        <taxon>Eukaryota</taxon>
        <taxon>Metamonada</taxon>
        <taxon>Preaxostyla</taxon>
        <taxon>Oxymonadida</taxon>
        <taxon>Streblomastigidae</taxon>
        <taxon>Streblomastix</taxon>
    </lineage>
</organism>
<dbReference type="Proteomes" id="UP000324800">
    <property type="component" value="Unassembled WGS sequence"/>
</dbReference>
<evidence type="ECO:0000256" key="1">
    <source>
        <dbReference type="SAM" id="Phobius"/>
    </source>
</evidence>
<feature type="transmembrane region" description="Helical" evidence="1">
    <location>
        <begin position="12"/>
        <end position="31"/>
    </location>
</feature>
<evidence type="ECO:0000313" key="2">
    <source>
        <dbReference type="EMBL" id="KAA6380628.1"/>
    </source>
</evidence>
<keyword evidence="1" id="KW-0472">Membrane</keyword>
<accession>A0A5J4VDJ7</accession>
<sequence>MLIVSNCFKYLAVYPPIPVQYFFIVIVVQLFRLVSLRVGLYLYSIPGVGSMFPFLGSYTGHVAFGVLGGLVFNNWGYICHFSLLLLGCEVVRNVEVGSSFGTPQGLFGQRPQQA</sequence>
<evidence type="ECO:0000313" key="3">
    <source>
        <dbReference type="Proteomes" id="UP000324800"/>
    </source>
</evidence>
<gene>
    <name evidence="2" type="ORF">EZS28_023848</name>
</gene>